<evidence type="ECO:0000256" key="3">
    <source>
        <dbReference type="ARBA" id="ARBA00022764"/>
    </source>
</evidence>
<dbReference type="EMBL" id="QEKH01000006">
    <property type="protein sequence ID" value="PVY44615.1"/>
    <property type="molecule type" value="Genomic_DNA"/>
</dbReference>
<feature type="chain" id="PRO_5015599883" evidence="5">
    <location>
        <begin position="23"/>
        <end position="683"/>
    </location>
</feature>
<reference evidence="8 9" key="1">
    <citation type="submission" date="2018-04" db="EMBL/GenBank/DDBJ databases">
        <title>Genomic Encyclopedia of Type Strains, Phase IV (KMG-IV): sequencing the most valuable type-strain genomes for metagenomic binning, comparative biology and taxonomic classification.</title>
        <authorList>
            <person name="Goeker M."/>
        </authorList>
    </citation>
    <scope>NUCLEOTIDE SEQUENCE [LARGE SCALE GENOMIC DNA]</scope>
    <source>
        <strain evidence="8 9">DSM 14823</strain>
    </source>
</reference>
<dbReference type="AlphaFoldDB" id="A0A2U1B7F0"/>
<comment type="caution">
    <text evidence="8">The sequence shown here is derived from an EMBL/GenBank/DDBJ whole genome shotgun (WGS) entry which is preliminary data.</text>
</comment>
<dbReference type="Pfam" id="PF07940">
    <property type="entry name" value="Hepar_II_III_C"/>
    <property type="match status" value="1"/>
</dbReference>
<protein>
    <submittedName>
        <fullName evidence="8">Heparinase II/III-like protein</fullName>
    </submittedName>
</protein>
<keyword evidence="9" id="KW-1185">Reference proteome</keyword>
<dbReference type="PANTHER" id="PTHR39210:SF1">
    <property type="entry name" value="HEPARIN-SULFATE LYASE"/>
    <property type="match status" value="1"/>
</dbReference>
<evidence type="ECO:0000256" key="2">
    <source>
        <dbReference type="ARBA" id="ARBA00022729"/>
    </source>
</evidence>
<dbReference type="SUPFAM" id="SSF48230">
    <property type="entry name" value="Chondroitin AC/alginate lyase"/>
    <property type="match status" value="1"/>
</dbReference>
<evidence type="ECO:0000256" key="5">
    <source>
        <dbReference type="SAM" id="SignalP"/>
    </source>
</evidence>
<keyword evidence="3" id="KW-0574">Periplasm</keyword>
<dbReference type="PANTHER" id="PTHR39210">
    <property type="entry name" value="HEPARIN-SULFATE LYASE"/>
    <property type="match status" value="1"/>
</dbReference>
<dbReference type="RefSeq" id="WP_116883245.1">
    <property type="nucleotide sequence ID" value="NZ_CABMMC010000016.1"/>
</dbReference>
<dbReference type="GO" id="GO:0016829">
    <property type="term" value="F:lyase activity"/>
    <property type="evidence" value="ECO:0007669"/>
    <property type="project" value="UniProtKB-KW"/>
</dbReference>
<dbReference type="Gene3D" id="2.70.98.70">
    <property type="match status" value="1"/>
</dbReference>
<dbReference type="InterPro" id="IPR012480">
    <property type="entry name" value="Hepar_II_III_C"/>
</dbReference>
<keyword evidence="4" id="KW-0456">Lyase</keyword>
<organism evidence="8 9">
    <name type="scientific">Victivallis vadensis</name>
    <dbReference type="NCBI Taxonomy" id="172901"/>
    <lineage>
        <taxon>Bacteria</taxon>
        <taxon>Pseudomonadati</taxon>
        <taxon>Lentisphaerota</taxon>
        <taxon>Lentisphaeria</taxon>
        <taxon>Victivallales</taxon>
        <taxon>Victivallaceae</taxon>
        <taxon>Victivallis</taxon>
    </lineage>
</organism>
<dbReference type="Gene3D" id="1.50.10.100">
    <property type="entry name" value="Chondroitin AC/alginate lyase"/>
    <property type="match status" value="1"/>
</dbReference>
<evidence type="ECO:0000256" key="4">
    <source>
        <dbReference type="ARBA" id="ARBA00023239"/>
    </source>
</evidence>
<dbReference type="GeneID" id="78294564"/>
<feature type="domain" description="Heparinase II/III-like C-terminal" evidence="6">
    <location>
        <begin position="394"/>
        <end position="568"/>
    </location>
</feature>
<evidence type="ECO:0000256" key="1">
    <source>
        <dbReference type="ARBA" id="ARBA00004418"/>
    </source>
</evidence>
<gene>
    <name evidence="8" type="ORF">C8D82_106133</name>
</gene>
<feature type="signal peptide" evidence="5">
    <location>
        <begin position="1"/>
        <end position="22"/>
    </location>
</feature>
<dbReference type="InterPro" id="IPR008929">
    <property type="entry name" value="Chondroitin_lyas"/>
</dbReference>
<dbReference type="Pfam" id="PF16889">
    <property type="entry name" value="Hepar_II_III_N"/>
    <property type="match status" value="1"/>
</dbReference>
<evidence type="ECO:0000259" key="6">
    <source>
        <dbReference type="Pfam" id="PF07940"/>
    </source>
</evidence>
<accession>A0A2U1B7F0</accession>
<keyword evidence="2 5" id="KW-0732">Signal</keyword>
<evidence type="ECO:0000313" key="8">
    <source>
        <dbReference type="EMBL" id="PVY44615.1"/>
    </source>
</evidence>
<dbReference type="OrthoDB" id="7335480at2"/>
<sequence>MKRCFLSLMLAAAALLPVAGTAADAPEKRRDQLLDNLPNWLNAEPFGPEYAAALKRGDRAEALRLVAGYYRRKPENPYLAGLAQKGYDAERARRAVRGEVTVVNVPYAFPDGRIDFRFDATAARPPQNHEWLWQLNRMWFWNDMAADYYRKKDEACARAFNRQVRDWILQVPAPAADDNGDRPGSAWRSIEAGIRLGKPWPLAFEVFRNSPEVPDETLLLMVASMHQQAQHLMRHGSATRPNRFMGNWIAMEMSGVYAFASFFPEFREAAAMRREAMNIITDALRRQLLPDGWQNELSPDYHAVVFNNNTTVWHIARQYGRLGELPQDFLPLLEKAAEAYLAMAAPGLTQPRTNDCYTLRTKSVLLPASQLFPHRQDFRWAATGRAEGTPPAGGTASRYLPWSGFAVMRSDWGPEAAYLCFDVGPLGRAHEHQDKLNINLYKGSEELIFDDGGGQYDRSPHYFHARSGAGHNTLLVDGLAQFRREPKTAEAPVEAGWISNERFDYAAADYRDGFGPEEAKFAVHRREVLFAKPDFFCVADTVNSRDGRAHDYELLFQLDTLKLKPVDELPGAVISDFGRNYDILIVPLYPEGLEVSRVSGQKEPRLAGWYAGRNDRNLHPATTLSMTARRRKEFRFATLLFPLKSGGAKPQVTRLEDGRCRVVFNGRSVTFDPGQLRNGVAAR</sequence>
<dbReference type="InterPro" id="IPR031680">
    <property type="entry name" value="Hepar_II_III_N"/>
</dbReference>
<dbReference type="GO" id="GO:0042597">
    <property type="term" value="C:periplasmic space"/>
    <property type="evidence" value="ECO:0007669"/>
    <property type="project" value="UniProtKB-SubCell"/>
</dbReference>
<proteinExistence type="predicted"/>
<dbReference type="Proteomes" id="UP000245959">
    <property type="component" value="Unassembled WGS sequence"/>
</dbReference>
<feature type="domain" description="Heparin-sulfate lyase N-terminal" evidence="7">
    <location>
        <begin position="53"/>
        <end position="380"/>
    </location>
</feature>
<evidence type="ECO:0000313" key="9">
    <source>
        <dbReference type="Proteomes" id="UP000245959"/>
    </source>
</evidence>
<evidence type="ECO:0000259" key="7">
    <source>
        <dbReference type="Pfam" id="PF16889"/>
    </source>
</evidence>
<comment type="subcellular location">
    <subcellularLocation>
        <location evidence="1">Periplasm</location>
    </subcellularLocation>
</comment>
<name>A0A2U1B7F0_9BACT</name>